<comment type="caution">
    <text evidence="1">The sequence shown here is derived from an EMBL/GenBank/DDBJ whole genome shotgun (WGS) entry which is preliminary data.</text>
</comment>
<dbReference type="PANTHER" id="PTHR41317:SF1">
    <property type="entry name" value="PD-(D_E)XK NUCLEASE FAMILY TRANSPOSASE"/>
    <property type="match status" value="1"/>
</dbReference>
<dbReference type="RefSeq" id="WP_183883954.1">
    <property type="nucleotide sequence ID" value="NZ_JACHCE010000007.1"/>
</dbReference>
<evidence type="ECO:0000313" key="2">
    <source>
        <dbReference type="Proteomes" id="UP000537204"/>
    </source>
</evidence>
<accession>A0A7W8ZQ44</accession>
<dbReference type="AlphaFoldDB" id="A0A7W8ZQ44"/>
<dbReference type="EMBL" id="JACHCE010000007">
    <property type="protein sequence ID" value="MBB5638111.1"/>
    <property type="molecule type" value="Genomic_DNA"/>
</dbReference>
<dbReference type="Pfam" id="PF12784">
    <property type="entry name" value="PDDEXK_2"/>
    <property type="match status" value="1"/>
</dbReference>
<dbReference type="NCBIfam" id="TIGR01784">
    <property type="entry name" value="T_den_put_tspse"/>
    <property type="match status" value="1"/>
</dbReference>
<protein>
    <submittedName>
        <fullName evidence="1">Putative transposase/invertase (TIGR01784 family)</fullName>
    </submittedName>
</protein>
<dbReference type="Proteomes" id="UP000537204">
    <property type="component" value="Unassembled WGS sequence"/>
</dbReference>
<proteinExistence type="predicted"/>
<evidence type="ECO:0000313" key="1">
    <source>
        <dbReference type="EMBL" id="MBB5638111.1"/>
    </source>
</evidence>
<sequence length="329" mass="38695">MRQAIKYIDPLIDFAFKKIFGSDPNKDLLIDFLNEVFRGRKHIIDLIYNKNEHPGDLMNEGGVVFDLLCTGAHDEHFIIEVQRGKQKNFKQRALFYTSRLISDQAPKGKRNEWRYNLTEVFLIALLEDSVAEDFQEGQYLHDICLCDRDTGKIFYDKLGYIYIELHKFVKTSDQLETDLDKWLFVLKNMSSMDKIPAYLRKPVFEKLFNIAQFTNLTKEEKMLWNNNDKHRWDNKNVMDYAIELAVEEATEKVRDEVTKQVTKEITKEITKEVTKNVTEKVKKEVTEKVKKERGEEVIRIVAFKMKKDGYTAQQIVDITSLSLSEVEEL</sequence>
<dbReference type="PANTHER" id="PTHR41317">
    <property type="entry name" value="PD-(D_E)XK NUCLEASE FAMILY TRANSPOSASE"/>
    <property type="match status" value="1"/>
</dbReference>
<organism evidence="1 2">
    <name type="scientific">Pedobacter cryoconitis</name>
    <dbReference type="NCBI Taxonomy" id="188932"/>
    <lineage>
        <taxon>Bacteria</taxon>
        <taxon>Pseudomonadati</taxon>
        <taxon>Bacteroidota</taxon>
        <taxon>Sphingobacteriia</taxon>
        <taxon>Sphingobacteriales</taxon>
        <taxon>Sphingobacteriaceae</taxon>
        <taxon>Pedobacter</taxon>
    </lineage>
</organism>
<gene>
    <name evidence="1" type="ORF">HDE68_004037</name>
</gene>
<dbReference type="InterPro" id="IPR010106">
    <property type="entry name" value="RpnA"/>
</dbReference>
<reference evidence="1 2" key="1">
    <citation type="submission" date="2020-08" db="EMBL/GenBank/DDBJ databases">
        <title>Genomic Encyclopedia of Type Strains, Phase IV (KMG-V): Genome sequencing to study the core and pangenomes of soil and plant-associated prokaryotes.</title>
        <authorList>
            <person name="Whitman W."/>
        </authorList>
    </citation>
    <scope>NUCLEOTIDE SEQUENCE [LARGE SCALE GENOMIC DNA]</scope>
    <source>
        <strain evidence="1 2">S3M1</strain>
    </source>
</reference>
<name>A0A7W8ZQ44_9SPHI</name>